<dbReference type="AlphaFoldDB" id="A0AAE4BQT9"/>
<sequence>MLRIFRTILSVFVIVFVLAGTIGVAEFGHICGGSADYSLFTEASGCCGTTEEVTVFTSTDSCHSGGCCHFTSEYWGVKFDFFQQFTGFDFSLYFIPAFSFSDLVANLAVEADYINGFSDSSPPPKLHGRGMLAAYCTYLI</sequence>
<gene>
    <name evidence="1" type="ORF">HNQ88_000061</name>
</gene>
<organism evidence="1 2">
    <name type="scientific">Aureibacter tunicatorum</name>
    <dbReference type="NCBI Taxonomy" id="866807"/>
    <lineage>
        <taxon>Bacteria</taxon>
        <taxon>Pseudomonadati</taxon>
        <taxon>Bacteroidota</taxon>
        <taxon>Cytophagia</taxon>
        <taxon>Cytophagales</taxon>
        <taxon>Persicobacteraceae</taxon>
        <taxon>Aureibacter</taxon>
    </lineage>
</organism>
<evidence type="ECO:0000313" key="1">
    <source>
        <dbReference type="EMBL" id="MDR6237085.1"/>
    </source>
</evidence>
<dbReference type="RefSeq" id="WP_309936522.1">
    <property type="nucleotide sequence ID" value="NZ_AP025305.1"/>
</dbReference>
<protein>
    <submittedName>
        <fullName evidence="1">Uncharacterized protein</fullName>
    </submittedName>
</protein>
<name>A0AAE4BQT9_9BACT</name>
<comment type="caution">
    <text evidence="1">The sequence shown here is derived from an EMBL/GenBank/DDBJ whole genome shotgun (WGS) entry which is preliminary data.</text>
</comment>
<proteinExistence type="predicted"/>
<dbReference type="InterPro" id="IPR058060">
    <property type="entry name" value="HYC_CC_PP"/>
</dbReference>
<reference evidence="1" key="1">
    <citation type="submission" date="2023-07" db="EMBL/GenBank/DDBJ databases">
        <title>Genomic Encyclopedia of Type Strains, Phase IV (KMG-IV): sequencing the most valuable type-strain genomes for metagenomic binning, comparative biology and taxonomic classification.</title>
        <authorList>
            <person name="Goeker M."/>
        </authorList>
    </citation>
    <scope>NUCLEOTIDE SEQUENCE</scope>
    <source>
        <strain evidence="1">DSM 26174</strain>
    </source>
</reference>
<accession>A0AAE4BQT9</accession>
<dbReference type="EMBL" id="JAVDQD010000001">
    <property type="protein sequence ID" value="MDR6237085.1"/>
    <property type="molecule type" value="Genomic_DNA"/>
</dbReference>
<dbReference type="NCBIfam" id="NF047658">
    <property type="entry name" value="HYC_CC_PP"/>
    <property type="match status" value="1"/>
</dbReference>
<evidence type="ECO:0000313" key="2">
    <source>
        <dbReference type="Proteomes" id="UP001185092"/>
    </source>
</evidence>
<dbReference type="Proteomes" id="UP001185092">
    <property type="component" value="Unassembled WGS sequence"/>
</dbReference>
<keyword evidence="2" id="KW-1185">Reference proteome</keyword>